<gene>
    <name evidence="2" type="ORF">JR050_05645</name>
</gene>
<dbReference type="SMART" id="SM01043">
    <property type="entry name" value="BTAD"/>
    <property type="match status" value="1"/>
</dbReference>
<organism evidence="2 3">
    <name type="scientific">Bacillus suaedaesalsae</name>
    <dbReference type="NCBI Taxonomy" id="2810349"/>
    <lineage>
        <taxon>Bacteria</taxon>
        <taxon>Bacillati</taxon>
        <taxon>Bacillota</taxon>
        <taxon>Bacilli</taxon>
        <taxon>Bacillales</taxon>
        <taxon>Bacillaceae</taxon>
        <taxon>Bacillus</taxon>
    </lineage>
</organism>
<accession>A0ABS2DHW5</accession>
<proteinExistence type="predicted"/>
<keyword evidence="3" id="KW-1185">Reference proteome</keyword>
<comment type="caution">
    <text evidence="2">The sequence shown here is derived from an EMBL/GenBank/DDBJ whole genome shotgun (WGS) entry which is preliminary data.</text>
</comment>
<dbReference type="EMBL" id="JAFELM010000019">
    <property type="protein sequence ID" value="MBM6617156.1"/>
    <property type="molecule type" value="Genomic_DNA"/>
</dbReference>
<evidence type="ECO:0000313" key="3">
    <source>
        <dbReference type="Proteomes" id="UP001518925"/>
    </source>
</evidence>
<evidence type="ECO:0000259" key="1">
    <source>
        <dbReference type="SMART" id="SM01043"/>
    </source>
</evidence>
<protein>
    <submittedName>
        <fullName evidence="2">Transcriptional regulator</fullName>
    </submittedName>
</protein>
<dbReference type="RefSeq" id="WP_204202539.1">
    <property type="nucleotide sequence ID" value="NZ_JAFELM010000019.1"/>
</dbReference>
<dbReference type="Pfam" id="PF25873">
    <property type="entry name" value="WHD_MalT"/>
    <property type="match status" value="1"/>
</dbReference>
<dbReference type="Gene3D" id="1.25.40.10">
    <property type="entry name" value="Tetratricopeptide repeat domain"/>
    <property type="match status" value="3"/>
</dbReference>
<dbReference type="PANTHER" id="PTHR35807">
    <property type="entry name" value="TRANSCRIPTIONAL REGULATOR REDD-RELATED"/>
    <property type="match status" value="1"/>
</dbReference>
<dbReference type="InterPro" id="IPR036388">
    <property type="entry name" value="WH-like_DNA-bd_sf"/>
</dbReference>
<name>A0ABS2DHW5_9BACI</name>
<dbReference type="InterPro" id="IPR019734">
    <property type="entry name" value="TPR_rpt"/>
</dbReference>
<reference evidence="2 3" key="1">
    <citation type="submission" date="2021-02" db="EMBL/GenBank/DDBJ databases">
        <title>Bacillus sp. RD4P76, an endophyte from a halophyte.</title>
        <authorList>
            <person name="Sun J.-Q."/>
        </authorList>
    </citation>
    <scope>NUCLEOTIDE SEQUENCE [LARGE SCALE GENOMIC DNA]</scope>
    <source>
        <strain evidence="2 3">RD4P76</strain>
    </source>
</reference>
<dbReference type="SUPFAM" id="SSF48452">
    <property type="entry name" value="TPR-like"/>
    <property type="match status" value="3"/>
</dbReference>
<feature type="domain" description="Bacterial transcriptional activator" evidence="1">
    <location>
        <begin position="930"/>
        <end position="1072"/>
    </location>
</feature>
<dbReference type="PANTHER" id="PTHR35807:SF2">
    <property type="entry name" value="TRANSCRIPTIONAL ACTIVATOR DOMAIN"/>
    <property type="match status" value="1"/>
</dbReference>
<dbReference type="Pfam" id="PF03704">
    <property type="entry name" value="BTAD"/>
    <property type="match status" value="1"/>
</dbReference>
<dbReference type="InterPro" id="IPR027417">
    <property type="entry name" value="P-loop_NTPase"/>
</dbReference>
<evidence type="ECO:0000313" key="2">
    <source>
        <dbReference type="EMBL" id="MBM6617156.1"/>
    </source>
</evidence>
<dbReference type="InterPro" id="IPR059106">
    <property type="entry name" value="WHD_MalT"/>
</dbReference>
<dbReference type="InterPro" id="IPR051677">
    <property type="entry name" value="AfsR-DnrI-RedD_regulator"/>
</dbReference>
<dbReference type="InterPro" id="IPR005158">
    <property type="entry name" value="BTAD"/>
</dbReference>
<dbReference type="InterPro" id="IPR011990">
    <property type="entry name" value="TPR-like_helical_dom_sf"/>
</dbReference>
<dbReference type="SMART" id="SM00028">
    <property type="entry name" value="TPR"/>
    <property type="match status" value="7"/>
</dbReference>
<dbReference type="Gene3D" id="1.10.10.10">
    <property type="entry name" value="Winged helix-like DNA-binding domain superfamily/Winged helix DNA-binding domain"/>
    <property type="match status" value="1"/>
</dbReference>
<sequence length="1075" mass="125625">MSSSSILHTKLTPPSIKDDILRRPTLTKKLHSITTVPLTIVHSGPGYGKSTAVSTFLSDLKKTYCWYSISSYDDELIPFLTYFIYAIKGQFSGFGDELINYLNKMNRYARDEEIRSFSALLVNEILGLESEFIMIIDDLHLVQHSNQIDDWLLWFIENIPHNLRLVFISRNRPQWGIMSSLKLKGLLLEIREKDLAFSKEDIEAWFTDVYSIELDEREIQQIYQLTEGWIIALQMVIQQLGHHRDISKLLKNKYTSMEDLFHFLAMEVLVKQAPMVQQFLEQTCIFDEITPELCDEVLGISGSKDMLGLLQQKNLFLQSIGQSQYRYHALFKEFLERQLILQQDKYNQLHRRASDYYRKRNQLEPAIYHLEKLEKHDEVAYLLNEFGETLIQNGKLESLLERLRKVSDDQKQAFYRLYYLQGEVLRYQCLYKEAEENYQKASMLANSRGDYDGELKALQGQAYIYLDTISPGKADRLLQRAIEIMEKNENASNIEKARLYCLMAENLVNAGQAKKAEKWFEKAIEHDLLQDIGNLEARLKLRTGQLGEAKRILLNKKNYELQETHSHLQQSHRETNLLLSLIECFVGKPESAKELAEIGIQEGIRYKAPFVEACGWIRMGHAVQLIGRYDSSLAKKCYDTALHMMDDLDVPRGKAEPLMGLSIVYGSDGAYEKAMEIGKLALAETERVNDSWLSACIKLCIAITFSYAGKVEEAEDWLNKANDQFHFCGDQYGICVSMLWKSILYYQLEKWTQFQEVFTSFLNYVQIGNYEFVLTQPTIFGPRDLQSITPLLIEAQAQGIQRQYVTYLLNELGLHDVESHPGYTLRVQTLGRFKVWIGDKEVREKDWQRGKAKELFELFITRRHNYIQKDTLSQLLWSDVDEKAASRDFKVAFNALHNAVEPHRKARTNPFFFKREGQSYGVNPKASIYLDAEEFERWIRAGLKEKDNEKAFNFLSKGLELYDGDYLPERRYEEWCISERERLLVYYLRGAEKLAQLSVQKSQYDEAIHWCENILEKDNTWEEAYRLLMYCFYQKNNRPLAIRWYKKCCNSLEKELGVEPMEPTKQMYEMITKMG</sequence>
<dbReference type="Proteomes" id="UP001518925">
    <property type="component" value="Unassembled WGS sequence"/>
</dbReference>
<dbReference type="SUPFAM" id="SSF52540">
    <property type="entry name" value="P-loop containing nucleoside triphosphate hydrolases"/>
    <property type="match status" value="1"/>
</dbReference>